<accession>A0A8X6WA62</accession>
<dbReference type="AlphaFoldDB" id="A0A8X6WA62"/>
<sequence>MWVCLGTKQLMELAGRGCDISNPSSTVLNHLEIHSLQRTQMKKKFDLAKLSCSRLVAAKSSGLSLQCRSSRAHQTALTSFRSCHLRGMTLVQGVKSFFTCPCFSRSSSGLRVV</sequence>
<evidence type="ECO:0000313" key="2">
    <source>
        <dbReference type="Proteomes" id="UP000887159"/>
    </source>
</evidence>
<name>A0A8X6WA62_TRICX</name>
<protein>
    <submittedName>
        <fullName evidence="1">Uncharacterized protein</fullName>
    </submittedName>
</protein>
<keyword evidence="2" id="KW-1185">Reference proteome</keyword>
<reference evidence="1" key="1">
    <citation type="submission" date="2020-08" db="EMBL/GenBank/DDBJ databases">
        <title>Multicomponent nature underlies the extraordinary mechanical properties of spider dragline silk.</title>
        <authorList>
            <person name="Kono N."/>
            <person name="Nakamura H."/>
            <person name="Mori M."/>
            <person name="Yoshida Y."/>
            <person name="Ohtoshi R."/>
            <person name="Malay A.D."/>
            <person name="Moran D.A.P."/>
            <person name="Tomita M."/>
            <person name="Numata K."/>
            <person name="Arakawa K."/>
        </authorList>
    </citation>
    <scope>NUCLEOTIDE SEQUENCE</scope>
</reference>
<gene>
    <name evidence="1" type="primary">NCL1_44662</name>
    <name evidence="1" type="ORF">TNCV_4360151</name>
</gene>
<dbReference type="EMBL" id="BMAU01021396">
    <property type="protein sequence ID" value="GFY31108.1"/>
    <property type="molecule type" value="Genomic_DNA"/>
</dbReference>
<proteinExistence type="predicted"/>
<organism evidence="1 2">
    <name type="scientific">Trichonephila clavipes</name>
    <name type="common">Golden silk orbweaver</name>
    <name type="synonym">Nephila clavipes</name>
    <dbReference type="NCBI Taxonomy" id="2585209"/>
    <lineage>
        <taxon>Eukaryota</taxon>
        <taxon>Metazoa</taxon>
        <taxon>Ecdysozoa</taxon>
        <taxon>Arthropoda</taxon>
        <taxon>Chelicerata</taxon>
        <taxon>Arachnida</taxon>
        <taxon>Araneae</taxon>
        <taxon>Araneomorphae</taxon>
        <taxon>Entelegynae</taxon>
        <taxon>Araneoidea</taxon>
        <taxon>Nephilidae</taxon>
        <taxon>Trichonephila</taxon>
    </lineage>
</organism>
<comment type="caution">
    <text evidence="1">The sequence shown here is derived from an EMBL/GenBank/DDBJ whole genome shotgun (WGS) entry which is preliminary data.</text>
</comment>
<evidence type="ECO:0000313" key="1">
    <source>
        <dbReference type="EMBL" id="GFY31108.1"/>
    </source>
</evidence>
<dbReference type="Proteomes" id="UP000887159">
    <property type="component" value="Unassembled WGS sequence"/>
</dbReference>